<accession>A0A450TLS9</accession>
<evidence type="ECO:0000313" key="2">
    <source>
        <dbReference type="EMBL" id="VFJ68681.1"/>
    </source>
</evidence>
<name>A0A450TLS9_9GAMM</name>
<sequence>MHTNTVSSNQERLWYLSDLHPELSATFNIGSIIRYRGPVDRQAPREAIARIVRRHDSPRMEFDEKSGEVISRQRPEIDVDLTIEPITDLDEKGTDATISGRFREMVAQPFDLRRAPLWRMQLLYTDQAHYLLFVVHHILSDFRSIFVLFKAIQHEHELLVGGEPAPWPRTVSDHEAFRLFLERQHRQ</sequence>
<dbReference type="GO" id="GO:0003824">
    <property type="term" value="F:catalytic activity"/>
    <property type="evidence" value="ECO:0007669"/>
    <property type="project" value="InterPro"/>
</dbReference>
<organism evidence="2">
    <name type="scientific">Candidatus Kentrum sp. FW</name>
    <dbReference type="NCBI Taxonomy" id="2126338"/>
    <lineage>
        <taxon>Bacteria</taxon>
        <taxon>Pseudomonadati</taxon>
        <taxon>Pseudomonadota</taxon>
        <taxon>Gammaproteobacteria</taxon>
        <taxon>Candidatus Kentrum</taxon>
    </lineage>
</organism>
<dbReference type="Gene3D" id="3.30.559.10">
    <property type="entry name" value="Chloramphenicol acetyltransferase-like domain"/>
    <property type="match status" value="1"/>
</dbReference>
<dbReference type="Pfam" id="PF00668">
    <property type="entry name" value="Condensation"/>
    <property type="match status" value="1"/>
</dbReference>
<dbReference type="EMBL" id="CAADFE010000015">
    <property type="protein sequence ID" value="VFJ68681.1"/>
    <property type="molecule type" value="Genomic_DNA"/>
</dbReference>
<reference evidence="2" key="1">
    <citation type="submission" date="2019-02" db="EMBL/GenBank/DDBJ databases">
        <authorList>
            <person name="Gruber-Vodicka R. H."/>
            <person name="Seah K. B. B."/>
        </authorList>
    </citation>
    <scope>NUCLEOTIDE SEQUENCE</scope>
    <source>
        <strain evidence="2">BECK_BZ131</strain>
    </source>
</reference>
<feature type="domain" description="Condensation" evidence="1">
    <location>
        <begin position="4"/>
        <end position="171"/>
    </location>
</feature>
<dbReference type="InterPro" id="IPR023213">
    <property type="entry name" value="CAT-like_dom_sf"/>
</dbReference>
<evidence type="ECO:0000259" key="1">
    <source>
        <dbReference type="Pfam" id="PF00668"/>
    </source>
</evidence>
<gene>
    <name evidence="2" type="ORF">BECKFW1821C_GA0114237_101544</name>
</gene>
<protein>
    <submittedName>
        <fullName evidence="2">Condensation domain-containing protein</fullName>
    </submittedName>
</protein>
<proteinExistence type="predicted"/>
<dbReference type="SUPFAM" id="SSF52777">
    <property type="entry name" value="CoA-dependent acyltransferases"/>
    <property type="match status" value="1"/>
</dbReference>
<dbReference type="InterPro" id="IPR001242">
    <property type="entry name" value="Condensation_dom"/>
</dbReference>
<dbReference type="AlphaFoldDB" id="A0A450TLS9"/>